<dbReference type="Proteomes" id="UP001155240">
    <property type="component" value="Unassembled WGS sequence"/>
</dbReference>
<keyword evidence="3" id="KW-1185">Reference proteome</keyword>
<dbReference type="AlphaFoldDB" id="A0A9X2DXN3"/>
<comment type="caution">
    <text evidence="2">The sequence shown here is derived from an EMBL/GenBank/DDBJ whole genome shotgun (WGS) entry which is preliminary data.</text>
</comment>
<dbReference type="PIRSF" id="PIRSF009141">
    <property type="entry name" value="UCP009141"/>
    <property type="match status" value="1"/>
</dbReference>
<evidence type="ECO:0000256" key="1">
    <source>
        <dbReference type="SAM" id="Phobius"/>
    </source>
</evidence>
<evidence type="ECO:0000313" key="3">
    <source>
        <dbReference type="Proteomes" id="UP001155240"/>
    </source>
</evidence>
<feature type="transmembrane region" description="Helical" evidence="1">
    <location>
        <begin position="129"/>
        <end position="147"/>
    </location>
</feature>
<dbReference type="RefSeq" id="WP_251944536.1">
    <property type="nucleotide sequence ID" value="NZ_JAMRYM010000019.1"/>
</dbReference>
<sequence length="298" mass="33436">MGEPGRAFTPIEQRIDDAANRLLARGPATGPRASLIEFLVFGAKQAWACVFGAVLLAVLLAARLWYPDDAALARNDLLTIVAVVLQIVLVATRLETGRELWVIVLFHLVGTGMELFKTDVGSWSYEADGVLRIGAVPLFSGFLYASVGSYMVRIHRLFDVRFVRWPRWWLTLVVAVLIYVNFFSHHFLPDARWLLLAAVVLLWARSTMVYRVHRGVHRMPVLLGFALVALFIWFAENIATYSGAWLYPDQVDGWQVVSLSKLVSWFLLMIVSVVLVTAVHPPREPDPVVNPERSGRTG</sequence>
<reference evidence="2" key="1">
    <citation type="submission" date="2022-06" db="EMBL/GenBank/DDBJ databases">
        <title>Whole genome shotgun sequencing (WGS) of Rathayibacter sp. ZW T2_19, isolated from stored onions (Allium cepa).</title>
        <authorList>
            <person name="Stoll D.A."/>
            <person name="Huch M."/>
        </authorList>
    </citation>
    <scope>NUCLEOTIDE SEQUENCE</scope>
    <source>
        <strain evidence="2">ZW T2_19</strain>
    </source>
</reference>
<dbReference type="EMBL" id="JAMRYM010000019">
    <property type="protein sequence ID" value="MCM6762126.1"/>
    <property type="molecule type" value="Genomic_DNA"/>
</dbReference>
<proteinExistence type="predicted"/>
<dbReference type="Pfam" id="PF05675">
    <property type="entry name" value="DUF817"/>
    <property type="match status" value="1"/>
</dbReference>
<name>A0A9X2DXN3_9MICO</name>
<organism evidence="2 3">
    <name type="scientific">Rathayibacter rubneri</name>
    <dbReference type="NCBI Taxonomy" id="2950106"/>
    <lineage>
        <taxon>Bacteria</taxon>
        <taxon>Bacillati</taxon>
        <taxon>Actinomycetota</taxon>
        <taxon>Actinomycetes</taxon>
        <taxon>Micrococcales</taxon>
        <taxon>Microbacteriaceae</taxon>
        <taxon>Rathayibacter</taxon>
    </lineage>
</organism>
<feature type="transmembrane region" description="Helical" evidence="1">
    <location>
        <begin position="46"/>
        <end position="66"/>
    </location>
</feature>
<keyword evidence="1" id="KW-1133">Transmembrane helix</keyword>
<feature type="transmembrane region" description="Helical" evidence="1">
    <location>
        <begin position="193"/>
        <end position="210"/>
    </location>
</feature>
<feature type="transmembrane region" description="Helical" evidence="1">
    <location>
        <begin position="168"/>
        <end position="187"/>
    </location>
</feature>
<accession>A0A9X2DXN3</accession>
<feature type="transmembrane region" description="Helical" evidence="1">
    <location>
        <begin position="262"/>
        <end position="279"/>
    </location>
</feature>
<dbReference type="InterPro" id="IPR008535">
    <property type="entry name" value="DUF817"/>
</dbReference>
<feature type="transmembrane region" description="Helical" evidence="1">
    <location>
        <begin position="100"/>
        <end position="117"/>
    </location>
</feature>
<feature type="transmembrane region" description="Helical" evidence="1">
    <location>
        <begin position="72"/>
        <end position="91"/>
    </location>
</feature>
<gene>
    <name evidence="2" type="ORF">NB037_06815</name>
</gene>
<protein>
    <submittedName>
        <fullName evidence="2">DUF817 domain-containing protein</fullName>
    </submittedName>
</protein>
<keyword evidence="1" id="KW-0472">Membrane</keyword>
<keyword evidence="1" id="KW-0812">Transmembrane</keyword>
<evidence type="ECO:0000313" key="2">
    <source>
        <dbReference type="EMBL" id="MCM6762126.1"/>
    </source>
</evidence>
<feature type="transmembrane region" description="Helical" evidence="1">
    <location>
        <begin position="222"/>
        <end position="242"/>
    </location>
</feature>